<proteinExistence type="predicted"/>
<name>A0A2S6Z0K3_9XANT</name>
<dbReference type="Proteomes" id="UP000238270">
    <property type="component" value="Unassembled WGS sequence"/>
</dbReference>
<evidence type="ECO:0000256" key="5">
    <source>
        <dbReference type="ARBA" id="ARBA00022519"/>
    </source>
</evidence>
<dbReference type="InterPro" id="IPR036890">
    <property type="entry name" value="HATPase_C_sf"/>
</dbReference>
<dbReference type="SUPFAM" id="SSF158472">
    <property type="entry name" value="HAMP domain-like"/>
    <property type="match status" value="1"/>
</dbReference>
<keyword evidence="5" id="KW-0997">Cell inner membrane</keyword>
<evidence type="ECO:0000256" key="15">
    <source>
        <dbReference type="SAM" id="Phobius"/>
    </source>
</evidence>
<feature type="transmembrane region" description="Helical" evidence="15">
    <location>
        <begin position="162"/>
        <end position="182"/>
    </location>
</feature>
<dbReference type="GO" id="GO:0005886">
    <property type="term" value="C:plasma membrane"/>
    <property type="evidence" value="ECO:0007669"/>
    <property type="project" value="UniProtKB-SubCell"/>
</dbReference>
<dbReference type="Gene3D" id="1.10.287.130">
    <property type="match status" value="1"/>
</dbReference>
<keyword evidence="14 15" id="KW-0472">Membrane</keyword>
<comment type="catalytic activity">
    <reaction evidence="1">
        <text>ATP + protein L-histidine = ADP + protein N-phospho-L-histidine.</text>
        <dbReference type="EC" id="2.7.13.3"/>
    </reaction>
</comment>
<dbReference type="CDD" id="cd00082">
    <property type="entry name" value="HisKA"/>
    <property type="match status" value="1"/>
</dbReference>
<evidence type="ECO:0000313" key="19">
    <source>
        <dbReference type="Proteomes" id="UP000238270"/>
    </source>
</evidence>
<evidence type="ECO:0000256" key="2">
    <source>
        <dbReference type="ARBA" id="ARBA00004429"/>
    </source>
</evidence>
<keyword evidence="8 15" id="KW-0812">Transmembrane</keyword>
<dbReference type="RefSeq" id="WP_104599185.1">
    <property type="nucleotide sequence ID" value="NZ_MIGV01000031.1"/>
</dbReference>
<accession>A0A2S6Z0K3</accession>
<dbReference type="SUPFAM" id="SSF55874">
    <property type="entry name" value="ATPase domain of HSP90 chaperone/DNA topoisomerase II/histidine kinase"/>
    <property type="match status" value="1"/>
</dbReference>
<comment type="caution">
    <text evidence="18">The sequence shown here is derived from an EMBL/GenBank/DDBJ whole genome shotgun (WGS) entry which is preliminary data.</text>
</comment>
<organism evidence="18 19">
    <name type="scientific">Xanthomonas arboricola pv. populi</name>
    <dbReference type="NCBI Taxonomy" id="487823"/>
    <lineage>
        <taxon>Bacteria</taxon>
        <taxon>Pseudomonadati</taxon>
        <taxon>Pseudomonadota</taxon>
        <taxon>Gammaproteobacteria</taxon>
        <taxon>Lysobacterales</taxon>
        <taxon>Lysobacteraceae</taxon>
        <taxon>Xanthomonas</taxon>
    </lineage>
</organism>
<keyword evidence="12 15" id="KW-1133">Transmembrane helix</keyword>
<keyword evidence="7" id="KW-0808">Transferase</keyword>
<evidence type="ECO:0000256" key="13">
    <source>
        <dbReference type="ARBA" id="ARBA00023012"/>
    </source>
</evidence>
<feature type="domain" description="Histidine kinase" evidence="16">
    <location>
        <begin position="243"/>
        <end position="445"/>
    </location>
</feature>
<dbReference type="PRINTS" id="PR00344">
    <property type="entry name" value="BCTRLSENSOR"/>
</dbReference>
<dbReference type="InterPro" id="IPR005467">
    <property type="entry name" value="His_kinase_dom"/>
</dbReference>
<dbReference type="InterPro" id="IPR003661">
    <property type="entry name" value="HisK_dim/P_dom"/>
</dbReference>
<keyword evidence="13" id="KW-0902">Two-component regulatory system</keyword>
<reference evidence="18 19" key="1">
    <citation type="submission" date="2016-08" db="EMBL/GenBank/DDBJ databases">
        <title>Evolution of the type three secretion system and type three effector repertoires in Xanthomonas.</title>
        <authorList>
            <person name="Merda D."/>
            <person name="Briand M."/>
            <person name="Bosis E."/>
            <person name="Rousseau C."/>
            <person name="Portier P."/>
            <person name="Jacques M.-A."/>
            <person name="Fischer-Le Saux M."/>
        </authorList>
    </citation>
    <scope>NUCLEOTIDE SEQUENCE [LARGE SCALE GENOMIC DNA]</scope>
    <source>
        <strain evidence="18 19">CFBP 3122</strain>
    </source>
</reference>
<feature type="domain" description="HAMP" evidence="17">
    <location>
        <begin position="183"/>
        <end position="235"/>
    </location>
</feature>
<dbReference type="CDD" id="cd00075">
    <property type="entry name" value="HATPase"/>
    <property type="match status" value="1"/>
</dbReference>
<dbReference type="AlphaFoldDB" id="A0A2S6Z0K3"/>
<dbReference type="InterPro" id="IPR003660">
    <property type="entry name" value="HAMP_dom"/>
</dbReference>
<keyword evidence="9" id="KW-0547">Nucleotide-binding</keyword>
<dbReference type="SUPFAM" id="SSF47384">
    <property type="entry name" value="Homodimeric domain of signal transducing histidine kinase"/>
    <property type="match status" value="1"/>
</dbReference>
<protein>
    <recommendedName>
        <fullName evidence="3">histidine kinase</fullName>
        <ecNumber evidence="3">2.7.13.3</ecNumber>
    </recommendedName>
</protein>
<dbReference type="Pfam" id="PF00672">
    <property type="entry name" value="HAMP"/>
    <property type="match status" value="1"/>
</dbReference>
<dbReference type="EMBL" id="MIGV01000031">
    <property type="protein sequence ID" value="PPT74068.1"/>
    <property type="molecule type" value="Genomic_DNA"/>
</dbReference>
<dbReference type="SMART" id="SM00304">
    <property type="entry name" value="HAMP"/>
    <property type="match status" value="1"/>
</dbReference>
<evidence type="ECO:0000313" key="18">
    <source>
        <dbReference type="EMBL" id="PPT74068.1"/>
    </source>
</evidence>
<evidence type="ECO:0000256" key="12">
    <source>
        <dbReference type="ARBA" id="ARBA00022989"/>
    </source>
</evidence>
<evidence type="ECO:0000256" key="7">
    <source>
        <dbReference type="ARBA" id="ARBA00022679"/>
    </source>
</evidence>
<dbReference type="PANTHER" id="PTHR44936:SF5">
    <property type="entry name" value="SENSOR HISTIDINE KINASE ENVZ"/>
    <property type="match status" value="1"/>
</dbReference>
<evidence type="ECO:0000259" key="16">
    <source>
        <dbReference type="PROSITE" id="PS50109"/>
    </source>
</evidence>
<dbReference type="CDD" id="cd06225">
    <property type="entry name" value="HAMP"/>
    <property type="match status" value="1"/>
</dbReference>
<keyword evidence="6" id="KW-0597">Phosphoprotein</keyword>
<dbReference type="InterPro" id="IPR004358">
    <property type="entry name" value="Sig_transdc_His_kin-like_C"/>
</dbReference>
<evidence type="ECO:0000256" key="10">
    <source>
        <dbReference type="ARBA" id="ARBA00022777"/>
    </source>
</evidence>
<keyword evidence="10 18" id="KW-0418">Kinase</keyword>
<evidence type="ECO:0000256" key="8">
    <source>
        <dbReference type="ARBA" id="ARBA00022692"/>
    </source>
</evidence>
<dbReference type="PROSITE" id="PS50885">
    <property type="entry name" value="HAMP"/>
    <property type="match status" value="1"/>
</dbReference>
<evidence type="ECO:0000256" key="14">
    <source>
        <dbReference type="ARBA" id="ARBA00023136"/>
    </source>
</evidence>
<evidence type="ECO:0000256" key="6">
    <source>
        <dbReference type="ARBA" id="ARBA00022553"/>
    </source>
</evidence>
<keyword evidence="4" id="KW-1003">Cell membrane</keyword>
<evidence type="ECO:0000256" key="1">
    <source>
        <dbReference type="ARBA" id="ARBA00000085"/>
    </source>
</evidence>
<dbReference type="PROSITE" id="PS50109">
    <property type="entry name" value="HIS_KIN"/>
    <property type="match status" value="1"/>
</dbReference>
<gene>
    <name evidence="18" type="ORF">XaplCFBP3122_18090</name>
</gene>
<evidence type="ECO:0000259" key="17">
    <source>
        <dbReference type="PROSITE" id="PS50885"/>
    </source>
</evidence>
<dbReference type="PANTHER" id="PTHR44936">
    <property type="entry name" value="SENSOR PROTEIN CREC"/>
    <property type="match status" value="1"/>
</dbReference>
<evidence type="ECO:0000256" key="11">
    <source>
        <dbReference type="ARBA" id="ARBA00022840"/>
    </source>
</evidence>
<evidence type="ECO:0000256" key="4">
    <source>
        <dbReference type="ARBA" id="ARBA00022475"/>
    </source>
</evidence>
<comment type="subcellular location">
    <subcellularLocation>
        <location evidence="2">Cell inner membrane</location>
        <topology evidence="2">Multi-pass membrane protein</topology>
    </subcellularLocation>
</comment>
<sequence>MATQLGVLLLLALLVSNLLAVLVLQRAGTLVHPLSGTQALERLAIAYRVAAQLPPAQALPLLRAMSSGEVGVRHAARAEVPALAMRTEERRLARELRRMLALPAATPVWMQLERIDGSPAREQVLHPAGWAPLRLRSSVRLPDGSWLNVVQHPAGGYEWGRLLAYSLPVSLLPVLLIAWAFMRRVVRPVRRLAQATERVSRGEWSAPLPLSGPREARELTAAFNTMQARLARQVESRTRMLAAISHDFGTPITELRLQLELLPPSPGRQDMLDSLADLAAMVRETLAFVRDDARQEPLQPFALPALLDTLARRYRRLGRPVRWDAAAPATCLGRPLALKRALGNLIDNALVHGGAAEVSLHGEAGGGWRLEVRDHGPGIPAPWLEQVFEPFVQLAPGAAAPEGGNGGMGLGLAIARACVQAQGGELVLENRRPGLCAIVSLPAAPARDPQNR</sequence>
<dbReference type="Gene3D" id="3.30.565.10">
    <property type="entry name" value="Histidine kinase-like ATPase, C-terminal domain"/>
    <property type="match status" value="1"/>
</dbReference>
<dbReference type="Pfam" id="PF02518">
    <property type="entry name" value="HATPase_c"/>
    <property type="match status" value="1"/>
</dbReference>
<evidence type="ECO:0000256" key="9">
    <source>
        <dbReference type="ARBA" id="ARBA00022741"/>
    </source>
</evidence>
<dbReference type="GO" id="GO:0005524">
    <property type="term" value="F:ATP binding"/>
    <property type="evidence" value="ECO:0007669"/>
    <property type="project" value="UniProtKB-KW"/>
</dbReference>
<dbReference type="InterPro" id="IPR036097">
    <property type="entry name" value="HisK_dim/P_sf"/>
</dbReference>
<dbReference type="SMART" id="SM00388">
    <property type="entry name" value="HisKA"/>
    <property type="match status" value="1"/>
</dbReference>
<dbReference type="InterPro" id="IPR003594">
    <property type="entry name" value="HATPase_dom"/>
</dbReference>
<evidence type="ECO:0000256" key="3">
    <source>
        <dbReference type="ARBA" id="ARBA00012438"/>
    </source>
</evidence>
<dbReference type="EC" id="2.7.13.3" evidence="3"/>
<keyword evidence="11" id="KW-0067">ATP-binding</keyword>
<dbReference type="InterPro" id="IPR050980">
    <property type="entry name" value="2C_sensor_his_kinase"/>
</dbReference>
<dbReference type="GO" id="GO:0000155">
    <property type="term" value="F:phosphorelay sensor kinase activity"/>
    <property type="evidence" value="ECO:0007669"/>
    <property type="project" value="InterPro"/>
</dbReference>
<dbReference type="SMART" id="SM00387">
    <property type="entry name" value="HATPase_c"/>
    <property type="match status" value="1"/>
</dbReference>